<reference evidence="2 3" key="1">
    <citation type="submission" date="2024-01" db="EMBL/GenBank/DDBJ databases">
        <title>Mesobacterium rodlantinim sp. nov., isolated from shallow sea hydrothermal systems off Kueishantao Island.</title>
        <authorList>
            <person name="Su Z."/>
            <person name="Tang K."/>
        </authorList>
    </citation>
    <scope>NUCLEOTIDE SEQUENCE [LARGE SCALE GENOMIC DNA]</scope>
    <source>
        <strain evidence="2 3">TK19101</strain>
    </source>
</reference>
<dbReference type="InterPro" id="IPR009739">
    <property type="entry name" value="LprI-like_N"/>
</dbReference>
<evidence type="ECO:0000313" key="2">
    <source>
        <dbReference type="EMBL" id="MEC3859714.1"/>
    </source>
</evidence>
<dbReference type="EMBL" id="JAYLLH010000001">
    <property type="protein sequence ID" value="MEC3859714.1"/>
    <property type="molecule type" value="Genomic_DNA"/>
</dbReference>
<dbReference type="Pfam" id="PF07007">
    <property type="entry name" value="LprI"/>
    <property type="match status" value="1"/>
</dbReference>
<dbReference type="Proteomes" id="UP001348149">
    <property type="component" value="Unassembled WGS sequence"/>
</dbReference>
<name>A0ABU6HB89_9RHOB</name>
<accession>A0ABU6HB89</accession>
<comment type="caution">
    <text evidence="2">The sequence shown here is derived from an EMBL/GenBank/DDBJ whole genome shotgun (WGS) entry which is preliminary data.</text>
</comment>
<gene>
    <name evidence="2" type="ORF">VK792_00335</name>
</gene>
<evidence type="ECO:0000313" key="3">
    <source>
        <dbReference type="Proteomes" id="UP001348149"/>
    </source>
</evidence>
<dbReference type="RefSeq" id="WP_326295164.1">
    <property type="nucleotide sequence ID" value="NZ_JAYLLH010000001.1"/>
</dbReference>
<dbReference type="Gene3D" id="1.20.1270.180">
    <property type="match status" value="1"/>
</dbReference>
<sequence>MNDCVGTVTADRVTLLRNGQRNGTIAPGYDCRRATTTLEHAICGHDILARQDQMLLQTYRGAKTRGAQAVQYQGDWIRWREQTCGAMSGADMLQCIGKATDDRIAQLIR</sequence>
<organism evidence="2 3">
    <name type="scientific">Mesobacterium hydrothermale</name>
    <dbReference type="NCBI Taxonomy" id="3111907"/>
    <lineage>
        <taxon>Bacteria</taxon>
        <taxon>Pseudomonadati</taxon>
        <taxon>Pseudomonadota</taxon>
        <taxon>Alphaproteobacteria</taxon>
        <taxon>Rhodobacterales</taxon>
        <taxon>Roseobacteraceae</taxon>
        <taxon>Mesobacterium</taxon>
    </lineage>
</organism>
<evidence type="ECO:0000259" key="1">
    <source>
        <dbReference type="Pfam" id="PF07007"/>
    </source>
</evidence>
<protein>
    <submittedName>
        <fullName evidence="2">Lysozyme inhibitor LprI family protein</fullName>
    </submittedName>
</protein>
<feature type="domain" description="Lysozyme inhibitor LprI-like N-terminal" evidence="1">
    <location>
        <begin position="31"/>
        <end position="107"/>
    </location>
</feature>
<proteinExistence type="predicted"/>
<keyword evidence="3" id="KW-1185">Reference proteome</keyword>